<dbReference type="Gene3D" id="1.25.40.10">
    <property type="entry name" value="Tetratricopeptide repeat domain"/>
    <property type="match status" value="1"/>
</dbReference>
<dbReference type="Proteomes" id="UP000287166">
    <property type="component" value="Unassembled WGS sequence"/>
</dbReference>
<dbReference type="InterPro" id="IPR002716">
    <property type="entry name" value="PIN_dom"/>
</dbReference>
<dbReference type="PANTHER" id="PTHR15696">
    <property type="entry name" value="SMG-7 SUPPRESSOR WITH MORPHOLOGICAL EFFECT ON GENITALIA PROTEIN 7"/>
    <property type="match status" value="1"/>
</dbReference>
<feature type="compositionally biased region" description="Basic and acidic residues" evidence="1">
    <location>
        <begin position="995"/>
        <end position="1014"/>
    </location>
</feature>
<protein>
    <recommendedName>
        <fullName evidence="2">PIN domain-containing protein</fullName>
    </recommendedName>
</protein>
<feature type="compositionally biased region" description="Acidic residues" evidence="1">
    <location>
        <begin position="1015"/>
        <end position="1041"/>
    </location>
</feature>
<dbReference type="GO" id="GO:0000184">
    <property type="term" value="P:nuclear-transcribed mRNA catabolic process, nonsense-mediated decay"/>
    <property type="evidence" value="ECO:0007669"/>
    <property type="project" value="TreeGrafter"/>
</dbReference>
<feature type="compositionally biased region" description="Basic residues" evidence="1">
    <location>
        <begin position="1071"/>
        <end position="1082"/>
    </location>
</feature>
<dbReference type="SUPFAM" id="SSF48452">
    <property type="entry name" value="TPR-like"/>
    <property type="match status" value="1"/>
</dbReference>
<reference evidence="3 4" key="1">
    <citation type="journal article" date="2018" name="Sci. Rep.">
        <title>Genome sequence of the cauliflower mushroom Sparassis crispa (Hanabiratake) and its association with beneficial usage.</title>
        <authorList>
            <person name="Kiyama R."/>
            <person name="Furutani Y."/>
            <person name="Kawaguchi K."/>
            <person name="Nakanishi T."/>
        </authorList>
    </citation>
    <scope>NUCLEOTIDE SEQUENCE [LARGE SCALE GENOMIC DNA]</scope>
</reference>
<dbReference type="InParanoid" id="A0A401GJY7"/>
<dbReference type="GO" id="GO:0005697">
    <property type="term" value="C:telomerase holoenzyme complex"/>
    <property type="evidence" value="ECO:0007669"/>
    <property type="project" value="TreeGrafter"/>
</dbReference>
<dbReference type="AlphaFoldDB" id="A0A401GJY7"/>
<feature type="compositionally biased region" description="Basic and acidic residues" evidence="1">
    <location>
        <begin position="184"/>
        <end position="199"/>
    </location>
</feature>
<feature type="compositionally biased region" description="Basic and acidic residues" evidence="1">
    <location>
        <begin position="91"/>
        <end position="100"/>
    </location>
</feature>
<feature type="region of interest" description="Disordered" evidence="1">
    <location>
        <begin position="1063"/>
        <end position="1082"/>
    </location>
</feature>
<dbReference type="RefSeq" id="XP_027613385.1">
    <property type="nucleotide sequence ID" value="XM_027757584.1"/>
</dbReference>
<comment type="caution">
    <text evidence="3">The sequence shown here is derived from an EMBL/GenBank/DDBJ whole genome shotgun (WGS) entry which is preliminary data.</text>
</comment>
<dbReference type="OrthoDB" id="2017974at2759"/>
<evidence type="ECO:0000313" key="4">
    <source>
        <dbReference type="Proteomes" id="UP000287166"/>
    </source>
</evidence>
<sequence length="1269" mass="139803">MQDSLPIEVPIVPRKGKEREPAQPTDIAQRIVALQRRRAASSRPREKAERSSQPSSTARTPPPRPPSPRKLHAPPLPNPNIIVSQPSPLHMEADADEFSRRLKISAASSRASHSKPHHASPVGGSSPSRVLYNPNADPIRKPVILTAEPDTMSDGGSSSYAPRGPPGPPPQRTHQQGQQVRTAGDGHRQLFDHRKDDPVRFSVLARPHASPNGANQSAVLGRPTPTPKSSGDYVSASSTSSASYAQSSISSNFTLSSATTDTSSAASALFDSANANGHGRRSEDSASGANAFSTQLKKLYRAISALEHRIMGEDRDRDEEGEREGQRIGVLIKGRAGTTGGSEVKGGDEEAERWRRLLVDHKELAEKMHNLLQLTLAPAVPSSLRDIPTKYNIIMRLWTTAFNRLLQSLRRASMPPVSSEIAREYLEDFIYYAYTFYTGLLEEHNLAEFRAGWVEALGDLARYRMTMSTSMAPRGRGGRLTVSAIAASHSLDTPRPATPNASALSDHPEIPSAKRASPTPAARIDDSPSSSQLNDGPNANANVNVPSVGLAAARMMEMEPEKEQWRMIARDWYARGLATMPGAGKLHHHLGLLSRDRDGGGEDFRGVYHFVKSMITLHPFSTSRESVLPLWSPCAQASRQAPDATLVDQFVLLHGMLFTNVQLDDFKGVQERFHEKLQIEGGAVVEEREWIMMAVLNIGSLLEYGRPNAALRRVTGIGGPTGLLVGGRVKLMSKKAEVDEKKMDVDDEDIDRFPMHVSPILDDAAASTEPEIPPSLKLAMQLAFSILTHTLRKPTRRPSPFARSKLNPYITIILTFLATVLKDRDALAVLERAIPWTELAAFLNTIPRRLLLREQQKEREGVGMLLSSGCAPLPEDWCLRGLGWGGKKVYERGFWGKDTASSAADEENQELKVLDFAEGGDQATDGIIEDGDDDAQSSEANHETLKRWVRIARSGLKIARYVNGFEYVPATNADGRGQWKVQGILAAKVEKWKEEERLEREEHEQRLRGRRWGDEPMDVDDDNGNVVGEETDESDDDDDDSAEVKALKARRRYLKSLLQASKWGVTPSSPPKRRVRPATRKPVHTRPSLHLVPGYTILVFDTNILLSSLAMFSALVESSRWTVIVPLPVVMELEGLGSNSSPLGEAANHAMAYITSHVRSHSTSMKVQTSKGNYLSSLNVRTEQVEFSADEASWERNMDDLILRAAIWQDEHWVDRSALLKSDNANRNTTGAAKVVLLSFDRMLRLKARSRQLAAANEQDLAVILTPGT</sequence>
<dbReference type="CDD" id="cd09880">
    <property type="entry name" value="PIN_Smg5-6-like"/>
    <property type="match status" value="1"/>
</dbReference>
<dbReference type="GeneID" id="38779389"/>
<evidence type="ECO:0000313" key="3">
    <source>
        <dbReference type="EMBL" id="GBE82472.1"/>
    </source>
</evidence>
<dbReference type="InterPro" id="IPR029060">
    <property type="entry name" value="PIN-like_dom_sf"/>
</dbReference>
<organism evidence="3 4">
    <name type="scientific">Sparassis crispa</name>
    <dbReference type="NCBI Taxonomy" id="139825"/>
    <lineage>
        <taxon>Eukaryota</taxon>
        <taxon>Fungi</taxon>
        <taxon>Dikarya</taxon>
        <taxon>Basidiomycota</taxon>
        <taxon>Agaricomycotina</taxon>
        <taxon>Agaricomycetes</taxon>
        <taxon>Polyporales</taxon>
        <taxon>Sparassidaceae</taxon>
        <taxon>Sparassis</taxon>
    </lineage>
</organism>
<evidence type="ECO:0000256" key="1">
    <source>
        <dbReference type="SAM" id="MobiDB-lite"/>
    </source>
</evidence>
<proteinExistence type="predicted"/>
<feature type="region of interest" description="Disordered" evidence="1">
    <location>
        <begin position="995"/>
        <end position="1042"/>
    </location>
</feature>
<dbReference type="SUPFAM" id="SSF88723">
    <property type="entry name" value="PIN domain-like"/>
    <property type="match status" value="1"/>
</dbReference>
<feature type="region of interest" description="Disordered" evidence="1">
    <location>
        <begin position="1"/>
        <end position="237"/>
    </location>
</feature>
<dbReference type="PANTHER" id="PTHR15696:SF0">
    <property type="entry name" value="TELOMERASE-BINDING PROTEIN EST1A"/>
    <property type="match status" value="1"/>
</dbReference>
<dbReference type="GO" id="GO:0004540">
    <property type="term" value="F:RNA nuclease activity"/>
    <property type="evidence" value="ECO:0007669"/>
    <property type="project" value="UniProtKB-ARBA"/>
</dbReference>
<accession>A0A401GJY7</accession>
<name>A0A401GJY7_9APHY</name>
<feature type="region of interest" description="Disordered" evidence="1">
    <location>
        <begin position="489"/>
        <end position="544"/>
    </location>
</feature>
<dbReference type="Gene3D" id="3.40.50.1010">
    <property type="entry name" value="5'-nuclease"/>
    <property type="match status" value="1"/>
</dbReference>
<dbReference type="InterPro" id="IPR045153">
    <property type="entry name" value="Est1/Ebs1-like"/>
</dbReference>
<dbReference type="GO" id="GO:0042162">
    <property type="term" value="F:telomeric DNA binding"/>
    <property type="evidence" value="ECO:0007669"/>
    <property type="project" value="TreeGrafter"/>
</dbReference>
<dbReference type="InterPro" id="IPR018834">
    <property type="entry name" value="DNA/RNA-bd_Est1-type"/>
</dbReference>
<dbReference type="Pfam" id="PF13638">
    <property type="entry name" value="PIN_4"/>
    <property type="match status" value="1"/>
</dbReference>
<keyword evidence="4" id="KW-1185">Reference proteome</keyword>
<dbReference type="EMBL" id="BFAD01000004">
    <property type="protein sequence ID" value="GBE82472.1"/>
    <property type="molecule type" value="Genomic_DNA"/>
</dbReference>
<gene>
    <name evidence="3" type="ORF">SCP_0408560</name>
</gene>
<feature type="domain" description="PIN" evidence="2">
    <location>
        <begin position="1096"/>
        <end position="1246"/>
    </location>
</feature>
<feature type="compositionally biased region" description="Low complexity" evidence="1">
    <location>
        <begin position="172"/>
        <end position="181"/>
    </location>
</feature>
<dbReference type="GO" id="GO:0070034">
    <property type="term" value="F:telomerase RNA binding"/>
    <property type="evidence" value="ECO:0007669"/>
    <property type="project" value="TreeGrafter"/>
</dbReference>
<dbReference type="STRING" id="139825.A0A401GJY7"/>
<evidence type="ECO:0000259" key="2">
    <source>
        <dbReference type="SMART" id="SM00670"/>
    </source>
</evidence>
<dbReference type="Pfam" id="PF10373">
    <property type="entry name" value="EST1_DNA_bind"/>
    <property type="match status" value="1"/>
</dbReference>
<dbReference type="InterPro" id="IPR011990">
    <property type="entry name" value="TPR-like_helical_dom_sf"/>
</dbReference>
<dbReference type="SMART" id="SM00670">
    <property type="entry name" value="PINc"/>
    <property type="match status" value="1"/>
</dbReference>